<evidence type="ECO:0000256" key="4">
    <source>
        <dbReference type="ARBA" id="ARBA00022989"/>
    </source>
</evidence>
<dbReference type="Pfam" id="PF05128">
    <property type="entry name" value="DUF697"/>
    <property type="match status" value="1"/>
</dbReference>
<keyword evidence="4" id="KW-1133">Transmembrane helix</keyword>
<dbReference type="GO" id="GO:0005525">
    <property type="term" value="F:GTP binding"/>
    <property type="evidence" value="ECO:0007669"/>
    <property type="project" value="UniProtKB-KW"/>
</dbReference>
<dbReference type="InterPro" id="IPR021147">
    <property type="entry name" value="DUF697"/>
</dbReference>
<comment type="subcellular location">
    <subcellularLocation>
        <location evidence="1">Membrane</location>
        <topology evidence="1">Multi-pass membrane protein</topology>
    </subcellularLocation>
</comment>
<reference evidence="9" key="1">
    <citation type="submission" date="2020-10" db="EMBL/GenBank/DDBJ databases">
        <title>Taxonomic study of unclassified bacteria belonging to the class Ktedonobacteria.</title>
        <authorList>
            <person name="Yabe S."/>
            <person name="Wang C.M."/>
            <person name="Zheng Y."/>
            <person name="Sakai Y."/>
            <person name="Cavaletti L."/>
            <person name="Monciardini P."/>
            <person name="Donadio S."/>
        </authorList>
    </citation>
    <scope>NUCLEOTIDE SEQUENCE</scope>
    <source>
        <strain evidence="9">ID150040</strain>
    </source>
</reference>
<dbReference type="EMBL" id="BNJK01000001">
    <property type="protein sequence ID" value="GHO95917.1"/>
    <property type="molecule type" value="Genomic_DNA"/>
</dbReference>
<protein>
    <recommendedName>
        <fullName evidence="8">G domain-containing protein</fullName>
    </recommendedName>
</protein>
<keyword evidence="10" id="KW-1185">Reference proteome</keyword>
<evidence type="ECO:0000259" key="8">
    <source>
        <dbReference type="Pfam" id="PF01926"/>
    </source>
</evidence>
<evidence type="ECO:0000256" key="6">
    <source>
        <dbReference type="ARBA" id="ARBA00023136"/>
    </source>
</evidence>
<keyword evidence="6" id="KW-0472">Membrane</keyword>
<keyword evidence="3" id="KW-0547">Nucleotide-binding</keyword>
<evidence type="ECO:0000256" key="3">
    <source>
        <dbReference type="ARBA" id="ARBA00022741"/>
    </source>
</evidence>
<dbReference type="Proteomes" id="UP000597444">
    <property type="component" value="Unassembled WGS sequence"/>
</dbReference>
<keyword evidence="5" id="KW-0342">GTP-binding</keyword>
<dbReference type="GO" id="GO:0016020">
    <property type="term" value="C:membrane"/>
    <property type="evidence" value="ECO:0007669"/>
    <property type="project" value="UniProtKB-SubCell"/>
</dbReference>
<feature type="region of interest" description="Disordered" evidence="7">
    <location>
        <begin position="395"/>
        <end position="414"/>
    </location>
</feature>
<dbReference type="Gene3D" id="3.40.50.300">
    <property type="entry name" value="P-loop containing nucleotide triphosphate hydrolases"/>
    <property type="match status" value="1"/>
</dbReference>
<proteinExistence type="predicted"/>
<dbReference type="InterPro" id="IPR005225">
    <property type="entry name" value="Small_GTP-bd"/>
</dbReference>
<dbReference type="InterPro" id="IPR027417">
    <property type="entry name" value="P-loop_NTPase"/>
</dbReference>
<dbReference type="PANTHER" id="PTHR43834">
    <property type="entry name" value="GTPASE DER"/>
    <property type="match status" value="1"/>
</dbReference>
<dbReference type="PANTHER" id="PTHR43834:SF6">
    <property type="entry name" value="GTPASE DER"/>
    <property type="match status" value="1"/>
</dbReference>
<dbReference type="RefSeq" id="WP_220206573.1">
    <property type="nucleotide sequence ID" value="NZ_BNJK01000001.1"/>
</dbReference>
<dbReference type="InterPro" id="IPR006073">
    <property type="entry name" value="GTP-bd"/>
</dbReference>
<feature type="compositionally biased region" description="Basic and acidic residues" evidence="7">
    <location>
        <begin position="405"/>
        <end position="414"/>
    </location>
</feature>
<evidence type="ECO:0000256" key="1">
    <source>
        <dbReference type="ARBA" id="ARBA00004141"/>
    </source>
</evidence>
<sequence>MANNKRKYSDEDEEEQERLKREALASLLRKTDRPMTLREIGASAVKNLPANIGMVQGLMNAVNWRQAQQEVLQGLNNTVVVVGQPNTGKSTLFNKIKGQNLSPVSPQVGTTRTLVRTDFGPFTLVDTPGHLPDVMESGMDQASVIVFLIDASRGLQEEDRALYGLIKSMKKPVIIAVNKVDALKGGESGDQFATEVAVLLEAPGVIPISAKTGENVAEELIPAIIHASPEAALAIGRELPTYRREAAQRIIRNSTLVNLAAGMEPIPFIDIPIVLGTQVRLVLRLAALYGEPLDTADAMKHARELIATMLSGLGLRFLAQQAAKAVPFGGDFIAGAIAGAATWSIGEVALEYYEGGRRINPARLKLLYHEFYQRFRRGNGLKELRDASSTSFNGKNGAALLDGPQQEKLEEGTA</sequence>
<gene>
    <name evidence="9" type="ORF">KSF_059650</name>
</gene>
<dbReference type="SUPFAM" id="SSF52540">
    <property type="entry name" value="P-loop containing nucleoside triphosphate hydrolases"/>
    <property type="match status" value="1"/>
</dbReference>
<name>A0A8J3N2N1_9CHLR</name>
<evidence type="ECO:0000256" key="7">
    <source>
        <dbReference type="SAM" id="MobiDB-lite"/>
    </source>
</evidence>
<evidence type="ECO:0000313" key="9">
    <source>
        <dbReference type="EMBL" id="GHO95917.1"/>
    </source>
</evidence>
<keyword evidence="2" id="KW-0812">Transmembrane</keyword>
<dbReference type="NCBIfam" id="TIGR00231">
    <property type="entry name" value="small_GTP"/>
    <property type="match status" value="1"/>
</dbReference>
<dbReference type="AlphaFoldDB" id="A0A8J3N2N1"/>
<evidence type="ECO:0000256" key="2">
    <source>
        <dbReference type="ARBA" id="ARBA00022692"/>
    </source>
</evidence>
<evidence type="ECO:0000313" key="10">
    <source>
        <dbReference type="Proteomes" id="UP000597444"/>
    </source>
</evidence>
<feature type="domain" description="G" evidence="8">
    <location>
        <begin position="78"/>
        <end position="179"/>
    </location>
</feature>
<comment type="caution">
    <text evidence="9">The sequence shown here is derived from an EMBL/GenBank/DDBJ whole genome shotgun (WGS) entry which is preliminary data.</text>
</comment>
<dbReference type="Pfam" id="PF01926">
    <property type="entry name" value="MMR_HSR1"/>
    <property type="match status" value="1"/>
</dbReference>
<accession>A0A8J3N2N1</accession>
<evidence type="ECO:0000256" key="5">
    <source>
        <dbReference type="ARBA" id="ARBA00023134"/>
    </source>
</evidence>
<organism evidence="9 10">
    <name type="scientific">Reticulibacter mediterranei</name>
    <dbReference type="NCBI Taxonomy" id="2778369"/>
    <lineage>
        <taxon>Bacteria</taxon>
        <taxon>Bacillati</taxon>
        <taxon>Chloroflexota</taxon>
        <taxon>Ktedonobacteria</taxon>
        <taxon>Ktedonobacterales</taxon>
        <taxon>Reticulibacteraceae</taxon>
        <taxon>Reticulibacter</taxon>
    </lineage>
</organism>